<dbReference type="Proteomes" id="UP001140949">
    <property type="component" value="Unassembled WGS sequence"/>
</dbReference>
<accession>A0AAX6FHP0</accession>
<proteinExistence type="predicted"/>
<evidence type="ECO:0000313" key="3">
    <source>
        <dbReference type="Proteomes" id="UP001140949"/>
    </source>
</evidence>
<sequence>MAGLGTTSAEDGTDGWTTRRGGGENFGATEEGVGEGGGLLVDVSEADAGVALALRGCGADDLGFGWGKMTGGPVERYGQEGTLPWWAAGAANVRTWRRMRGVERLNGDTPGGRFQGGGGPWRR</sequence>
<protein>
    <submittedName>
        <fullName evidence="2">Pollen-specific leucine-rich repeat extensin-like protein 3</fullName>
    </submittedName>
</protein>
<reference evidence="2" key="2">
    <citation type="submission" date="2023-04" db="EMBL/GenBank/DDBJ databases">
        <authorList>
            <person name="Bruccoleri R.E."/>
            <person name="Oakeley E.J."/>
            <person name="Faust A.-M."/>
            <person name="Dessus-Babus S."/>
            <person name="Altorfer M."/>
            <person name="Burckhardt D."/>
            <person name="Oertli M."/>
            <person name="Naumann U."/>
            <person name="Petersen F."/>
            <person name="Wong J."/>
        </authorList>
    </citation>
    <scope>NUCLEOTIDE SEQUENCE</scope>
    <source>
        <strain evidence="2">GSM-AAB239-AS_SAM_17_03QT</strain>
        <tissue evidence="2">Leaf</tissue>
    </source>
</reference>
<organism evidence="2 3">
    <name type="scientific">Iris pallida</name>
    <name type="common">Sweet iris</name>
    <dbReference type="NCBI Taxonomy" id="29817"/>
    <lineage>
        <taxon>Eukaryota</taxon>
        <taxon>Viridiplantae</taxon>
        <taxon>Streptophyta</taxon>
        <taxon>Embryophyta</taxon>
        <taxon>Tracheophyta</taxon>
        <taxon>Spermatophyta</taxon>
        <taxon>Magnoliopsida</taxon>
        <taxon>Liliopsida</taxon>
        <taxon>Asparagales</taxon>
        <taxon>Iridaceae</taxon>
        <taxon>Iridoideae</taxon>
        <taxon>Irideae</taxon>
        <taxon>Iris</taxon>
    </lineage>
</organism>
<comment type="caution">
    <text evidence="2">The sequence shown here is derived from an EMBL/GenBank/DDBJ whole genome shotgun (WGS) entry which is preliminary data.</text>
</comment>
<name>A0AAX6FHP0_IRIPA</name>
<feature type="region of interest" description="Disordered" evidence="1">
    <location>
        <begin position="103"/>
        <end position="123"/>
    </location>
</feature>
<dbReference type="AlphaFoldDB" id="A0AAX6FHP0"/>
<feature type="compositionally biased region" description="Polar residues" evidence="1">
    <location>
        <begin position="1"/>
        <end position="10"/>
    </location>
</feature>
<evidence type="ECO:0000256" key="1">
    <source>
        <dbReference type="SAM" id="MobiDB-lite"/>
    </source>
</evidence>
<reference evidence="2" key="1">
    <citation type="journal article" date="2023" name="GigaByte">
        <title>Genome assembly of the bearded iris, Iris pallida Lam.</title>
        <authorList>
            <person name="Bruccoleri R.E."/>
            <person name="Oakeley E.J."/>
            <person name="Faust A.M.E."/>
            <person name="Altorfer M."/>
            <person name="Dessus-Babus S."/>
            <person name="Burckhardt D."/>
            <person name="Oertli M."/>
            <person name="Naumann U."/>
            <person name="Petersen F."/>
            <person name="Wong J."/>
        </authorList>
    </citation>
    <scope>NUCLEOTIDE SEQUENCE</scope>
    <source>
        <strain evidence="2">GSM-AAB239-AS_SAM_17_03QT</strain>
    </source>
</reference>
<evidence type="ECO:0000313" key="2">
    <source>
        <dbReference type="EMBL" id="KAJ6815688.1"/>
    </source>
</evidence>
<keyword evidence="3" id="KW-1185">Reference proteome</keyword>
<dbReference type="EMBL" id="JANAVB010028620">
    <property type="protein sequence ID" value="KAJ6815688.1"/>
    <property type="molecule type" value="Genomic_DNA"/>
</dbReference>
<feature type="compositionally biased region" description="Gly residues" evidence="1">
    <location>
        <begin position="109"/>
        <end position="123"/>
    </location>
</feature>
<feature type="region of interest" description="Disordered" evidence="1">
    <location>
        <begin position="1"/>
        <end position="37"/>
    </location>
</feature>
<gene>
    <name evidence="2" type="ORF">M6B38_132465</name>
</gene>